<dbReference type="InterPro" id="IPR035906">
    <property type="entry name" value="MetI-like_sf"/>
</dbReference>
<keyword evidence="4 7" id="KW-0812">Transmembrane</keyword>
<evidence type="ECO:0000256" key="3">
    <source>
        <dbReference type="ARBA" id="ARBA00022475"/>
    </source>
</evidence>
<evidence type="ECO:0000256" key="1">
    <source>
        <dbReference type="ARBA" id="ARBA00004651"/>
    </source>
</evidence>
<dbReference type="Pfam" id="PF00528">
    <property type="entry name" value="BPD_transp_1"/>
    <property type="match status" value="1"/>
</dbReference>
<feature type="transmembrane region" description="Helical" evidence="7">
    <location>
        <begin position="179"/>
        <end position="204"/>
    </location>
</feature>
<keyword evidence="3" id="KW-1003">Cell membrane</keyword>
<evidence type="ECO:0000313" key="10">
    <source>
        <dbReference type="Proteomes" id="UP001597362"/>
    </source>
</evidence>
<feature type="transmembrane region" description="Helical" evidence="7">
    <location>
        <begin position="65"/>
        <end position="89"/>
    </location>
</feature>
<evidence type="ECO:0000256" key="7">
    <source>
        <dbReference type="RuleBase" id="RU363032"/>
    </source>
</evidence>
<gene>
    <name evidence="9" type="ORF">ACFSJH_14295</name>
</gene>
<dbReference type="PROSITE" id="PS50928">
    <property type="entry name" value="ABC_TM1"/>
    <property type="match status" value="1"/>
</dbReference>
<feature type="transmembrane region" description="Helical" evidence="7">
    <location>
        <begin position="129"/>
        <end position="149"/>
    </location>
</feature>
<feature type="transmembrane region" description="Helical" evidence="7">
    <location>
        <begin position="101"/>
        <end position="123"/>
    </location>
</feature>
<reference evidence="10" key="1">
    <citation type="journal article" date="2019" name="Int. J. Syst. Evol. Microbiol.">
        <title>The Global Catalogue of Microorganisms (GCM) 10K type strain sequencing project: providing services to taxonomists for standard genome sequencing and annotation.</title>
        <authorList>
            <consortium name="The Broad Institute Genomics Platform"/>
            <consortium name="The Broad Institute Genome Sequencing Center for Infectious Disease"/>
            <person name="Wu L."/>
            <person name="Ma J."/>
        </authorList>
    </citation>
    <scope>NUCLEOTIDE SEQUENCE [LARGE SCALE GENOMIC DNA]</scope>
    <source>
        <strain evidence="10">GH52</strain>
    </source>
</reference>
<dbReference type="EMBL" id="JBHUHO010000032">
    <property type="protein sequence ID" value="MFD2116895.1"/>
    <property type="molecule type" value="Genomic_DNA"/>
</dbReference>
<keyword evidence="2 7" id="KW-0813">Transport</keyword>
<dbReference type="PANTHER" id="PTHR30151:SF20">
    <property type="entry name" value="ABC TRANSPORTER PERMEASE PROTEIN HI_0355-RELATED"/>
    <property type="match status" value="1"/>
</dbReference>
<keyword evidence="10" id="KW-1185">Reference proteome</keyword>
<evidence type="ECO:0000256" key="2">
    <source>
        <dbReference type="ARBA" id="ARBA00022448"/>
    </source>
</evidence>
<comment type="subcellular location">
    <subcellularLocation>
        <location evidence="1 7">Cell membrane</location>
        <topology evidence="1 7">Multi-pass membrane protein</topology>
    </subcellularLocation>
</comment>
<evidence type="ECO:0000256" key="6">
    <source>
        <dbReference type="ARBA" id="ARBA00023136"/>
    </source>
</evidence>
<keyword evidence="6 7" id="KW-0472">Membrane</keyword>
<keyword evidence="5 7" id="KW-1133">Transmembrane helix</keyword>
<proteinExistence type="inferred from homology"/>
<evidence type="ECO:0000256" key="5">
    <source>
        <dbReference type="ARBA" id="ARBA00022989"/>
    </source>
</evidence>
<comment type="caution">
    <text evidence="9">The sequence shown here is derived from an EMBL/GenBank/DDBJ whole genome shotgun (WGS) entry which is preliminary data.</text>
</comment>
<accession>A0ABW4YML9</accession>
<dbReference type="RefSeq" id="WP_377773499.1">
    <property type="nucleotide sequence ID" value="NZ_JBHUHO010000032.1"/>
</dbReference>
<evidence type="ECO:0000259" key="8">
    <source>
        <dbReference type="PROSITE" id="PS50928"/>
    </source>
</evidence>
<evidence type="ECO:0000313" key="9">
    <source>
        <dbReference type="EMBL" id="MFD2116895.1"/>
    </source>
</evidence>
<feature type="domain" description="ABC transmembrane type-1" evidence="8">
    <location>
        <begin position="63"/>
        <end position="243"/>
    </location>
</feature>
<sequence>MNNKSHLRHLWFKIWPPATAMILLLALWQAAVSFGWVYDWIVPAPLAVVQETIHNWDLIQQHASATLQLTLLGFSFGAGAGFVIAILLHLSPLLRSAMYPLLILSQNIPVIVIAPLLTMLLGFGLLPKVLLLTLVCFFPVVIAMLNGLANTDRTLLHYMEMIGSSKWQLFWRLELPYSIVHLFSGLKIAVTYSVLSAVVAEWLAPKKGLGSFLLISSRNFKPERVFAAVIIIIMISLLLFGTIALAERYFVRWRPQNGRENT</sequence>
<name>A0ABW4YML9_9BACL</name>
<evidence type="ECO:0000256" key="4">
    <source>
        <dbReference type="ARBA" id="ARBA00022692"/>
    </source>
</evidence>
<dbReference type="PANTHER" id="PTHR30151">
    <property type="entry name" value="ALKANE SULFONATE ABC TRANSPORTER-RELATED, MEMBRANE SUBUNIT"/>
    <property type="match status" value="1"/>
</dbReference>
<protein>
    <submittedName>
        <fullName evidence="9">ABC transporter permease</fullName>
    </submittedName>
</protein>
<feature type="transmembrane region" description="Helical" evidence="7">
    <location>
        <begin position="20"/>
        <end position="38"/>
    </location>
</feature>
<dbReference type="InterPro" id="IPR000515">
    <property type="entry name" value="MetI-like"/>
</dbReference>
<dbReference type="SUPFAM" id="SSF161098">
    <property type="entry name" value="MetI-like"/>
    <property type="match status" value="1"/>
</dbReference>
<dbReference type="Gene3D" id="1.10.3720.10">
    <property type="entry name" value="MetI-like"/>
    <property type="match status" value="1"/>
</dbReference>
<dbReference type="CDD" id="cd06261">
    <property type="entry name" value="TM_PBP2"/>
    <property type="match status" value="1"/>
</dbReference>
<feature type="transmembrane region" description="Helical" evidence="7">
    <location>
        <begin position="224"/>
        <end position="246"/>
    </location>
</feature>
<organism evidence="9 10">
    <name type="scientific">Paenibacillus yanchengensis</name>
    <dbReference type="NCBI Taxonomy" id="2035833"/>
    <lineage>
        <taxon>Bacteria</taxon>
        <taxon>Bacillati</taxon>
        <taxon>Bacillota</taxon>
        <taxon>Bacilli</taxon>
        <taxon>Bacillales</taxon>
        <taxon>Paenibacillaceae</taxon>
        <taxon>Paenibacillus</taxon>
    </lineage>
</organism>
<comment type="similarity">
    <text evidence="7">Belongs to the binding-protein-dependent transport system permease family.</text>
</comment>
<dbReference type="Proteomes" id="UP001597362">
    <property type="component" value="Unassembled WGS sequence"/>
</dbReference>